<comment type="caution">
    <text evidence="2">The sequence shown here is derived from an EMBL/GenBank/DDBJ whole genome shotgun (WGS) entry which is preliminary data.</text>
</comment>
<dbReference type="AlphaFoldDB" id="A0A066Z7V8"/>
<accession>A0A066Z7V8</accession>
<dbReference type="HOGENOM" id="CLU_3026251_0_0_11"/>
<evidence type="ECO:0000313" key="3">
    <source>
        <dbReference type="Proteomes" id="UP000027178"/>
    </source>
</evidence>
<feature type="compositionally biased region" description="Gly residues" evidence="1">
    <location>
        <begin position="1"/>
        <end position="11"/>
    </location>
</feature>
<dbReference type="Proteomes" id="UP000027178">
    <property type="component" value="Unassembled WGS sequence"/>
</dbReference>
<evidence type="ECO:0000256" key="1">
    <source>
        <dbReference type="SAM" id="MobiDB-lite"/>
    </source>
</evidence>
<evidence type="ECO:0000313" key="2">
    <source>
        <dbReference type="EMBL" id="KDN86416.1"/>
    </source>
</evidence>
<sequence length="55" mass="5504">MQRSGGGGVEVGHGATVDDAPYGGIPPGLGSVRRSVTRVSQCGRPFGRGRLGSPP</sequence>
<organism evidence="2 3">
    <name type="scientific">Kitasatospora cheerisanensis KCTC 2395</name>
    <dbReference type="NCBI Taxonomy" id="1348663"/>
    <lineage>
        <taxon>Bacteria</taxon>
        <taxon>Bacillati</taxon>
        <taxon>Actinomycetota</taxon>
        <taxon>Actinomycetes</taxon>
        <taxon>Kitasatosporales</taxon>
        <taxon>Streptomycetaceae</taxon>
        <taxon>Kitasatospora</taxon>
    </lineage>
</organism>
<gene>
    <name evidence="2" type="ORF">KCH_22330</name>
</gene>
<protein>
    <submittedName>
        <fullName evidence="2">Uncharacterized protein</fullName>
    </submittedName>
</protein>
<dbReference type="EMBL" id="JNBY01000073">
    <property type="protein sequence ID" value="KDN86416.1"/>
    <property type="molecule type" value="Genomic_DNA"/>
</dbReference>
<name>A0A066Z7V8_9ACTN</name>
<keyword evidence="3" id="KW-1185">Reference proteome</keyword>
<feature type="region of interest" description="Disordered" evidence="1">
    <location>
        <begin position="1"/>
        <end position="55"/>
    </location>
</feature>
<proteinExistence type="predicted"/>
<reference evidence="2 3" key="1">
    <citation type="submission" date="2014-05" db="EMBL/GenBank/DDBJ databases">
        <title>Draft Genome Sequence of Kitasatospora cheerisanensis KCTC 2395.</title>
        <authorList>
            <person name="Nam D.H."/>
        </authorList>
    </citation>
    <scope>NUCLEOTIDE SEQUENCE [LARGE SCALE GENOMIC DNA]</scope>
    <source>
        <strain evidence="2 3">KCTC 2395</strain>
    </source>
</reference>